<dbReference type="Pfam" id="PF10665">
    <property type="entry name" value="Minor_capsid_1"/>
    <property type="match status" value="1"/>
</dbReference>
<gene>
    <name evidence="1" type="ORF">CQU01_04740</name>
</gene>
<dbReference type="Proteomes" id="UP000321491">
    <property type="component" value="Unassembled WGS sequence"/>
</dbReference>
<evidence type="ECO:0000313" key="1">
    <source>
        <dbReference type="EMBL" id="GEN30236.1"/>
    </source>
</evidence>
<reference evidence="1 2" key="1">
    <citation type="submission" date="2019-07" db="EMBL/GenBank/DDBJ databases">
        <title>Whole genome shotgun sequence of Cerasibacillus quisquiliarum NBRC 102429.</title>
        <authorList>
            <person name="Hosoyama A."/>
            <person name="Uohara A."/>
            <person name="Ohji S."/>
            <person name="Ichikawa N."/>
        </authorList>
    </citation>
    <scope>NUCLEOTIDE SEQUENCE [LARGE SCALE GENOMIC DNA]</scope>
    <source>
        <strain evidence="1 2">NBRC 102429</strain>
    </source>
</reference>
<keyword evidence="2" id="KW-1185">Reference proteome</keyword>
<dbReference type="RefSeq" id="WP_146935312.1">
    <property type="nucleotide sequence ID" value="NZ_BJXW01000007.1"/>
</dbReference>
<proteinExistence type="predicted"/>
<name>A0A511UUE9_9BACI</name>
<dbReference type="InterPro" id="IPR019612">
    <property type="entry name" value="Minor_capsid_put"/>
</dbReference>
<evidence type="ECO:0000313" key="2">
    <source>
        <dbReference type="Proteomes" id="UP000321491"/>
    </source>
</evidence>
<dbReference type="EMBL" id="BJXW01000007">
    <property type="protein sequence ID" value="GEN30236.1"/>
    <property type="molecule type" value="Genomic_DNA"/>
</dbReference>
<comment type="caution">
    <text evidence="1">The sequence shown here is derived from an EMBL/GenBank/DDBJ whole genome shotgun (WGS) entry which is preliminary data.</text>
</comment>
<protein>
    <recommendedName>
        <fullName evidence="3">Minor capsid protein</fullName>
    </recommendedName>
</protein>
<accession>A0A511UUE9</accession>
<evidence type="ECO:0008006" key="3">
    <source>
        <dbReference type="Google" id="ProtNLM"/>
    </source>
</evidence>
<sequence>MRIGPLPKRWLIHSIEYEEYLGKDDWDNDKYAEPITIKYVRFDDTTVFSRDSTQNKILAEAIVFVDARHSKPLPTFKERSKITFNGRAYTLKKIVDCYYPHKNEIRHYELEVI</sequence>
<organism evidence="1 2">
    <name type="scientific">Cerasibacillus quisquiliarum</name>
    <dbReference type="NCBI Taxonomy" id="227865"/>
    <lineage>
        <taxon>Bacteria</taxon>
        <taxon>Bacillati</taxon>
        <taxon>Bacillota</taxon>
        <taxon>Bacilli</taxon>
        <taxon>Bacillales</taxon>
        <taxon>Bacillaceae</taxon>
        <taxon>Cerasibacillus</taxon>
    </lineage>
</organism>
<dbReference type="OrthoDB" id="2969159at2"/>
<dbReference type="AlphaFoldDB" id="A0A511UUE9"/>